<evidence type="ECO:0000313" key="7">
    <source>
        <dbReference type="EMBL" id="AEI51768.1"/>
    </source>
</evidence>
<feature type="transmembrane region" description="Helical" evidence="6">
    <location>
        <begin position="266"/>
        <end position="291"/>
    </location>
</feature>
<gene>
    <name evidence="7" type="ordered locus">Runsl_5477</name>
</gene>
<reference evidence="8" key="1">
    <citation type="submission" date="2011-06" db="EMBL/GenBank/DDBJ databases">
        <title>The complete genome of chromosome of Runella slithyformis DSM 19594.</title>
        <authorList>
            <consortium name="US DOE Joint Genome Institute (JGI-PGF)"/>
            <person name="Lucas S."/>
            <person name="Han J."/>
            <person name="Lapidus A."/>
            <person name="Bruce D."/>
            <person name="Goodwin L."/>
            <person name="Pitluck S."/>
            <person name="Peters L."/>
            <person name="Kyrpides N."/>
            <person name="Mavromatis K."/>
            <person name="Ivanova N."/>
            <person name="Ovchinnikova G."/>
            <person name="Zhang X."/>
            <person name="Misra M."/>
            <person name="Detter J.C."/>
            <person name="Tapia R."/>
            <person name="Han C."/>
            <person name="Land M."/>
            <person name="Hauser L."/>
            <person name="Markowitz V."/>
            <person name="Cheng J.-F."/>
            <person name="Hugenholtz P."/>
            <person name="Woyke T."/>
            <person name="Wu D."/>
            <person name="Tindall B."/>
            <person name="Faehrich R."/>
            <person name="Brambilla E."/>
            <person name="Klenk H.-P."/>
            <person name="Eisen J.A."/>
        </authorList>
    </citation>
    <scope>NUCLEOTIDE SEQUENCE [LARGE SCALE GENOMIC DNA]</scope>
    <source>
        <strain evidence="8">ATCC 29530 / DSM 19594 / LMG 11500 / NCIMB 11436 / LSU 4</strain>
    </source>
</reference>
<dbReference type="AlphaFoldDB" id="A0A7U4E8I8"/>
<dbReference type="Pfam" id="PF03631">
    <property type="entry name" value="Virul_fac_BrkB"/>
    <property type="match status" value="1"/>
</dbReference>
<evidence type="ECO:0000256" key="1">
    <source>
        <dbReference type="ARBA" id="ARBA00004651"/>
    </source>
</evidence>
<dbReference type="KEGG" id="rsi:Runsl_5477"/>
<feature type="transmembrane region" description="Helical" evidence="6">
    <location>
        <begin position="55"/>
        <end position="77"/>
    </location>
</feature>
<keyword evidence="3 6" id="KW-0812">Transmembrane</keyword>
<evidence type="ECO:0000256" key="4">
    <source>
        <dbReference type="ARBA" id="ARBA00022989"/>
    </source>
</evidence>
<dbReference type="Proteomes" id="UP000000493">
    <property type="component" value="Chromosome"/>
</dbReference>
<sequence length="304" mass="34836">MLQHWSNSKYRQLRNTYALLHQKRFFGDSVSLADIGTLLIEKIFFYDIDQRAAAVAYNFTLAVFPTILFVFTLIPYFPIPNMESQIMNFMHDAMPESLYEFAAATIYDIISRKQGGILSFGFVLALLTATNGMGALMTAFNMVDHTSENRGFFKAKGIALLLTVLLSTVLFLAVLVIIVGGFLVDWLHETIFWGDHFTVFALDALRYLVMFFAFTLAVAIIYRFAPKTNHRWRFFNLGSIIASMLIILVTYGFSFYLSRFSSYNKLYGSIGTIIAMMIWFYLVALLLIFGFELNTSIWRAKHQK</sequence>
<dbReference type="RefSeq" id="WP_013931036.1">
    <property type="nucleotide sequence ID" value="NC_015703.1"/>
</dbReference>
<evidence type="ECO:0000256" key="3">
    <source>
        <dbReference type="ARBA" id="ARBA00022692"/>
    </source>
</evidence>
<feature type="transmembrane region" description="Helical" evidence="6">
    <location>
        <begin position="158"/>
        <end position="184"/>
    </location>
</feature>
<dbReference type="EMBL" id="CP002859">
    <property type="protein sequence ID" value="AEI51768.1"/>
    <property type="molecule type" value="Genomic_DNA"/>
</dbReference>
<accession>A0A7U4E8I8</accession>
<reference evidence="7 8" key="2">
    <citation type="journal article" date="2012" name="Stand. Genomic Sci.">
        <title>Complete genome sequence of the aquatic bacterium Runella slithyformis type strain (LSU 4(T)).</title>
        <authorList>
            <person name="Copeland A."/>
            <person name="Zhang X."/>
            <person name="Misra M."/>
            <person name="Lapidus A."/>
            <person name="Nolan M."/>
            <person name="Lucas S."/>
            <person name="Deshpande S."/>
            <person name="Cheng J.F."/>
            <person name="Tapia R."/>
            <person name="Goodwin L.A."/>
            <person name="Pitluck S."/>
            <person name="Liolios K."/>
            <person name="Pagani I."/>
            <person name="Ivanova N."/>
            <person name="Mikhailova N."/>
            <person name="Pati A."/>
            <person name="Chen A."/>
            <person name="Palaniappan K."/>
            <person name="Land M."/>
            <person name="Hauser L."/>
            <person name="Pan C."/>
            <person name="Jeffries C.D."/>
            <person name="Detter J.C."/>
            <person name="Brambilla E.M."/>
            <person name="Rohde M."/>
            <person name="Djao O.D."/>
            <person name="Goker M."/>
            <person name="Sikorski J."/>
            <person name="Tindall B.J."/>
            <person name="Woyke T."/>
            <person name="Bristow J."/>
            <person name="Eisen J.A."/>
            <person name="Markowitz V."/>
            <person name="Hugenholtz P."/>
            <person name="Kyrpides N.C."/>
            <person name="Klenk H.P."/>
            <person name="Mavromatis K."/>
        </authorList>
    </citation>
    <scope>NUCLEOTIDE SEQUENCE [LARGE SCALE GENOMIC DNA]</scope>
    <source>
        <strain evidence="8">ATCC 29530 / DSM 19594 / LMG 11500 / NCIMB 11436 / LSU 4</strain>
    </source>
</reference>
<evidence type="ECO:0000256" key="6">
    <source>
        <dbReference type="SAM" id="Phobius"/>
    </source>
</evidence>
<dbReference type="GO" id="GO:0005886">
    <property type="term" value="C:plasma membrane"/>
    <property type="evidence" value="ECO:0007669"/>
    <property type="project" value="UniProtKB-SubCell"/>
</dbReference>
<feature type="transmembrane region" description="Helical" evidence="6">
    <location>
        <begin position="234"/>
        <end position="254"/>
    </location>
</feature>
<comment type="subcellular location">
    <subcellularLocation>
        <location evidence="1">Cell membrane</location>
        <topology evidence="1">Multi-pass membrane protein</topology>
    </subcellularLocation>
</comment>
<dbReference type="PANTHER" id="PTHR30213:SF0">
    <property type="entry name" value="UPF0761 MEMBRANE PROTEIN YIHY"/>
    <property type="match status" value="1"/>
</dbReference>
<keyword evidence="5 6" id="KW-0472">Membrane</keyword>
<feature type="transmembrane region" description="Helical" evidence="6">
    <location>
        <begin position="204"/>
        <end position="222"/>
    </location>
</feature>
<dbReference type="PANTHER" id="PTHR30213">
    <property type="entry name" value="INNER MEMBRANE PROTEIN YHJD"/>
    <property type="match status" value="1"/>
</dbReference>
<feature type="transmembrane region" description="Helical" evidence="6">
    <location>
        <begin position="117"/>
        <end position="137"/>
    </location>
</feature>
<evidence type="ECO:0000256" key="5">
    <source>
        <dbReference type="ARBA" id="ARBA00023136"/>
    </source>
</evidence>
<name>A0A7U4E8I8_RUNSL</name>
<keyword evidence="2" id="KW-1003">Cell membrane</keyword>
<dbReference type="NCBIfam" id="TIGR00765">
    <property type="entry name" value="yihY_not_rbn"/>
    <property type="match status" value="1"/>
</dbReference>
<evidence type="ECO:0000313" key="8">
    <source>
        <dbReference type="Proteomes" id="UP000000493"/>
    </source>
</evidence>
<evidence type="ECO:0000256" key="2">
    <source>
        <dbReference type="ARBA" id="ARBA00022475"/>
    </source>
</evidence>
<protein>
    <submittedName>
        <fullName evidence="7">Ribonuclease BN</fullName>
    </submittedName>
</protein>
<dbReference type="InterPro" id="IPR017039">
    <property type="entry name" value="Virul_fac_BrkB"/>
</dbReference>
<keyword evidence="8" id="KW-1185">Reference proteome</keyword>
<dbReference type="PIRSF" id="PIRSF035875">
    <property type="entry name" value="RNase_BN"/>
    <property type="match status" value="1"/>
</dbReference>
<organism evidence="7 8">
    <name type="scientific">Runella slithyformis (strain ATCC 29530 / DSM 19594 / LMG 11500 / NCIMB 11436 / LSU 4)</name>
    <dbReference type="NCBI Taxonomy" id="761193"/>
    <lineage>
        <taxon>Bacteria</taxon>
        <taxon>Pseudomonadati</taxon>
        <taxon>Bacteroidota</taxon>
        <taxon>Cytophagia</taxon>
        <taxon>Cytophagales</taxon>
        <taxon>Spirosomataceae</taxon>
        <taxon>Runella</taxon>
    </lineage>
</organism>
<proteinExistence type="predicted"/>
<keyword evidence="4 6" id="KW-1133">Transmembrane helix</keyword>